<protein>
    <submittedName>
        <fullName evidence="1">Uncharacterized protein</fullName>
    </submittedName>
</protein>
<dbReference type="GeneID" id="97398477"/>
<gene>
    <name evidence="1" type="ORF">STRTUCAR8_08886</name>
</gene>
<dbReference type="Proteomes" id="UP000010931">
    <property type="component" value="Unassembled WGS sequence"/>
</dbReference>
<dbReference type="PATRIC" id="fig|698760.3.peg.3302"/>
<reference evidence="1 2" key="1">
    <citation type="journal article" date="2011" name="Plasmid">
        <title>Streptomyces turgidiscabies Car8 contains a modular pathogenicity island that shares virulence genes with other actinobacterial plant pathogens.</title>
        <authorList>
            <person name="Huguet-Tapia J.C."/>
            <person name="Badger J.H."/>
            <person name="Loria R."/>
            <person name="Pettis G.S."/>
        </authorList>
    </citation>
    <scope>NUCLEOTIDE SEQUENCE [LARGE SCALE GENOMIC DNA]</scope>
    <source>
        <strain evidence="1 2">Car8</strain>
    </source>
</reference>
<evidence type="ECO:0000313" key="2">
    <source>
        <dbReference type="Proteomes" id="UP000010931"/>
    </source>
</evidence>
<comment type="caution">
    <text evidence="1">The sequence shown here is derived from an EMBL/GenBank/DDBJ whole genome shotgun (WGS) entry which is preliminary data.</text>
</comment>
<proteinExistence type="predicted"/>
<dbReference type="RefSeq" id="WP_006376898.1">
    <property type="nucleotide sequence ID" value="NZ_AEJB01000249.1"/>
</dbReference>
<name>L7FBC5_STRT8</name>
<dbReference type="EMBL" id="AEJB01000249">
    <property type="protein sequence ID" value="ELP67960.1"/>
    <property type="molecule type" value="Genomic_DNA"/>
</dbReference>
<evidence type="ECO:0000313" key="1">
    <source>
        <dbReference type="EMBL" id="ELP67960.1"/>
    </source>
</evidence>
<keyword evidence="2" id="KW-1185">Reference proteome</keyword>
<accession>L7FBC5</accession>
<dbReference type="AlphaFoldDB" id="L7FBC5"/>
<organism evidence="1 2">
    <name type="scientific">Streptomyces turgidiscabies (strain Car8)</name>
    <dbReference type="NCBI Taxonomy" id="698760"/>
    <lineage>
        <taxon>Bacteria</taxon>
        <taxon>Bacillati</taxon>
        <taxon>Actinomycetota</taxon>
        <taxon>Actinomycetes</taxon>
        <taxon>Kitasatosporales</taxon>
        <taxon>Streptomycetaceae</taxon>
        <taxon>Streptomyces</taxon>
    </lineage>
</organism>
<sequence length="100" mass="11553">MTTAGYRSKADAEFFADITDVFRKHPEAAQNYALASLLLEQELKIDFTRQHGTSRIDGDRIVTEFHDRETDPAVIRAHLCIKWELHGQDLECVHWKEAKV</sequence>